<keyword evidence="1" id="KW-0812">Transmembrane</keyword>
<keyword evidence="1" id="KW-0472">Membrane</keyword>
<dbReference type="OrthoDB" id="8944941at2"/>
<sequence length="530" mass="53645">MLTGNPFLQRPAALRAASPCRPRRGFTLIELILVLAVGSMITLLSFQGMKRDTESNQARIVGQQMQTVGRAVDTYIASRYTPISQLQGAAGGASDPGPRTCSGTTCTITIQTLVSEGLLPVTYQNLNSYGSGYNITLNVTGTAPNWNVVGVVTTAKPWTVGGVTRYDLLGRAMAAAGADSGMSRSSASRIDGYGGVWNAPITISPALGLLGFQVGTGTGLYSVYLRRDGTLPMTGDLNLSDGTNHNIINASNVTGTGRFTSAQTYTNYVNLAGNLDMTGTATIQGSANVNGQVVAQGMIWSANSLQTAGGVSANGEIYSGTTVQTPGTMWAGGNITANGMIWSANSLQTAGGVSANGEIYSGTTVQTPGTMWAGGNITGNYLIPSGSASVGGSCSPSGAIGTDGSQTLFCKNGGWSSAGSATVSAPTVLVSAAAKNQSYCFTMPKAAVVTTSALGTVTTTVDGVVVGFSVGVSGQNSDVEIGTSVTVFAPAGASVCSSSALVTAYGGGPNQIVTKTINGAGFLMVATYLN</sequence>
<accession>A0A1H7N1X8</accession>
<organism evidence="2 3">
    <name type="scientific">Paraburkholderia caballeronis</name>
    <dbReference type="NCBI Taxonomy" id="416943"/>
    <lineage>
        <taxon>Bacteria</taxon>
        <taxon>Pseudomonadati</taxon>
        <taxon>Pseudomonadota</taxon>
        <taxon>Betaproteobacteria</taxon>
        <taxon>Burkholderiales</taxon>
        <taxon>Burkholderiaceae</taxon>
        <taxon>Paraburkholderia</taxon>
    </lineage>
</organism>
<dbReference type="AlphaFoldDB" id="A0A1H7N1X8"/>
<dbReference type="InterPro" id="IPR045584">
    <property type="entry name" value="Pilin-like"/>
</dbReference>
<dbReference type="InterPro" id="IPR012902">
    <property type="entry name" value="N_methyl_site"/>
</dbReference>
<keyword evidence="1" id="KW-1133">Transmembrane helix</keyword>
<gene>
    <name evidence="2" type="ORF">SAMN05192542_105285</name>
</gene>
<reference evidence="3" key="1">
    <citation type="submission" date="2016-10" db="EMBL/GenBank/DDBJ databases">
        <authorList>
            <person name="Varghese N."/>
            <person name="Submissions S."/>
        </authorList>
    </citation>
    <scope>NUCLEOTIDE SEQUENCE [LARGE SCALE GENOMIC DNA]</scope>
    <source>
        <strain evidence="3">LMG 26416</strain>
    </source>
</reference>
<evidence type="ECO:0000256" key="1">
    <source>
        <dbReference type="SAM" id="Phobius"/>
    </source>
</evidence>
<dbReference type="PROSITE" id="PS00409">
    <property type="entry name" value="PROKAR_NTER_METHYL"/>
    <property type="match status" value="1"/>
</dbReference>
<dbReference type="Pfam" id="PF07963">
    <property type="entry name" value="N_methyl"/>
    <property type="match status" value="1"/>
</dbReference>
<protein>
    <submittedName>
        <fullName evidence="2">Prepilin-type N-terminal cleavage/methylation domain-containing protein</fullName>
    </submittedName>
</protein>
<dbReference type="NCBIfam" id="TIGR02532">
    <property type="entry name" value="IV_pilin_GFxxxE"/>
    <property type="match status" value="1"/>
</dbReference>
<feature type="transmembrane region" description="Helical" evidence="1">
    <location>
        <begin position="25"/>
        <end position="46"/>
    </location>
</feature>
<evidence type="ECO:0000313" key="2">
    <source>
        <dbReference type="EMBL" id="SEL17321.1"/>
    </source>
</evidence>
<dbReference type="RefSeq" id="WP_090543627.1">
    <property type="nucleotide sequence ID" value="NZ_FNSR01000001.1"/>
</dbReference>
<dbReference type="Proteomes" id="UP000199120">
    <property type="component" value="Unassembled WGS sequence"/>
</dbReference>
<proteinExistence type="predicted"/>
<name>A0A1H7N1X8_9BURK</name>
<evidence type="ECO:0000313" key="3">
    <source>
        <dbReference type="Proteomes" id="UP000199120"/>
    </source>
</evidence>
<dbReference type="EMBL" id="FOAJ01000005">
    <property type="protein sequence ID" value="SEL17321.1"/>
    <property type="molecule type" value="Genomic_DNA"/>
</dbReference>
<keyword evidence="3" id="KW-1185">Reference proteome</keyword>
<dbReference type="STRING" id="416943.SAMN05445871_1511"/>
<dbReference type="SUPFAM" id="SSF54523">
    <property type="entry name" value="Pili subunits"/>
    <property type="match status" value="1"/>
</dbReference>